<proteinExistence type="predicted"/>
<sequence>MKKELQVKERFDTVKTFRRIKTKISLEMKDMTPDQILARLALASKKYKLKNQLIIK</sequence>
<comment type="caution">
    <text evidence="1">The sequence shown here is derived from an EMBL/GenBank/DDBJ whole genome shotgun (WGS) entry which is preliminary data.</text>
</comment>
<dbReference type="EMBL" id="JBBKXY010000003">
    <property type="protein sequence ID" value="MFD3294032.1"/>
    <property type="molecule type" value="Genomic_DNA"/>
</dbReference>
<gene>
    <name evidence="1" type="ORF">SKC35_10060</name>
</gene>
<evidence type="ECO:0000313" key="2">
    <source>
        <dbReference type="Proteomes" id="UP001598112"/>
    </source>
</evidence>
<evidence type="ECO:0000313" key="1">
    <source>
        <dbReference type="EMBL" id="MFD3294032.1"/>
    </source>
</evidence>
<dbReference type="Proteomes" id="UP001598112">
    <property type="component" value="Unassembled WGS sequence"/>
</dbReference>
<reference evidence="1 2" key="1">
    <citation type="submission" date="2024-03" db="EMBL/GenBank/DDBJ databases">
        <title>Aquirufa genome sequencing.</title>
        <authorList>
            <person name="Pitt A."/>
            <person name="Hahn M.W."/>
        </authorList>
    </citation>
    <scope>NUCLEOTIDE SEQUENCE [LARGE SCALE GENOMIC DNA]</scope>
    <source>
        <strain evidence="1 2">KTFRIE-69F</strain>
    </source>
</reference>
<organism evidence="1 2">
    <name type="scientific">Aquirufa originis</name>
    <dbReference type="NCBI Taxonomy" id="3096514"/>
    <lineage>
        <taxon>Bacteria</taxon>
        <taxon>Pseudomonadati</taxon>
        <taxon>Bacteroidota</taxon>
        <taxon>Cytophagia</taxon>
        <taxon>Cytophagales</taxon>
        <taxon>Flectobacillaceae</taxon>
        <taxon>Aquirufa</taxon>
    </lineage>
</organism>
<dbReference type="RefSeq" id="WP_377979251.1">
    <property type="nucleotide sequence ID" value="NZ_JBBKXY010000003.1"/>
</dbReference>
<accession>A0ABW6DAC5</accession>
<name>A0ABW6DAC5_9BACT</name>
<keyword evidence="2" id="KW-1185">Reference proteome</keyword>
<protein>
    <submittedName>
        <fullName evidence="1">Uncharacterized protein</fullName>
    </submittedName>
</protein>